<dbReference type="SUPFAM" id="SSF55120">
    <property type="entry name" value="Pseudouridine synthase"/>
    <property type="match status" value="1"/>
</dbReference>
<keyword evidence="3 4" id="KW-0413">Isomerase</keyword>
<keyword evidence="2 4" id="KW-0819">tRNA processing</keyword>
<gene>
    <name evidence="4" type="primary">truA</name>
    <name evidence="9" type="ordered locus">PYCH_04290</name>
</gene>
<keyword evidence="10" id="KW-1185">Reference proteome</keyword>
<evidence type="ECO:0000256" key="3">
    <source>
        <dbReference type="ARBA" id="ARBA00023235"/>
    </source>
</evidence>
<evidence type="ECO:0000256" key="7">
    <source>
        <dbReference type="RuleBase" id="RU003792"/>
    </source>
</evidence>
<dbReference type="PANTHER" id="PTHR11142:SF0">
    <property type="entry name" value="TRNA PSEUDOURIDINE SYNTHASE-LIKE 1"/>
    <property type="match status" value="1"/>
</dbReference>
<dbReference type="InterPro" id="IPR020097">
    <property type="entry name" value="PsdUridine_synth_TruA_a/b_dom"/>
</dbReference>
<dbReference type="Gene3D" id="3.30.70.660">
    <property type="entry name" value="Pseudouridine synthase I, catalytic domain, C-terminal subdomain"/>
    <property type="match status" value="1"/>
</dbReference>
<dbReference type="InterPro" id="IPR020095">
    <property type="entry name" value="PsdUridine_synth_TruA_C"/>
</dbReference>
<dbReference type="EC" id="5.4.99.12" evidence="4"/>
<sequence>MKVALRIAYDGTQFHGFQRQPSLRTVEGELLRVLEEVGLEPVDFKGASRTDKGVSAFGNVVAFTVPDDAAHLVKPRVLNARLEDVWVLGVAKVPKDFHPRFWAKSKVYRYYLVGWGLNVGAMRECAALFVGEHDFSAFARLDGRDPVRRILRASVEERGPIVVVEIEGESFLWEMVRRIVTAVRLCGEGKLELGDVEAMLRGEFEESRKLPPAPPEGLVLWAVKYEGVEFEVDAYTVELVRKELFERFSAAAVRAAIFEDFLRQLY</sequence>
<dbReference type="AlphaFoldDB" id="F8AHC2"/>
<dbReference type="RefSeq" id="WP_013905176.1">
    <property type="nucleotide sequence ID" value="NC_015680.1"/>
</dbReference>
<dbReference type="GO" id="GO:0003723">
    <property type="term" value="F:RNA binding"/>
    <property type="evidence" value="ECO:0007669"/>
    <property type="project" value="InterPro"/>
</dbReference>
<evidence type="ECO:0000256" key="2">
    <source>
        <dbReference type="ARBA" id="ARBA00022694"/>
    </source>
</evidence>
<evidence type="ECO:0000256" key="6">
    <source>
        <dbReference type="PIRSR" id="PIRSR001430-2"/>
    </source>
</evidence>
<feature type="active site" description="Nucleophile" evidence="4 5">
    <location>
        <position position="51"/>
    </location>
</feature>
<evidence type="ECO:0000256" key="1">
    <source>
        <dbReference type="ARBA" id="ARBA00009375"/>
    </source>
</evidence>
<feature type="domain" description="Pseudouridine synthase I TruA alpha/beta" evidence="8">
    <location>
        <begin position="126"/>
        <end position="226"/>
    </location>
</feature>
<dbReference type="OrthoDB" id="25720at2157"/>
<evidence type="ECO:0000259" key="8">
    <source>
        <dbReference type="Pfam" id="PF01416"/>
    </source>
</evidence>
<proteinExistence type="inferred from homology"/>
<dbReference type="HOGENOM" id="CLU_014673_4_2_2"/>
<dbReference type="InterPro" id="IPR001406">
    <property type="entry name" value="PsdUridine_synth_TruA"/>
</dbReference>
<dbReference type="Proteomes" id="UP000008386">
    <property type="component" value="Chromosome"/>
</dbReference>
<evidence type="ECO:0000313" key="9">
    <source>
        <dbReference type="EMBL" id="AEH24119.1"/>
    </source>
</evidence>
<comment type="caution">
    <text evidence="4">Lacks conserved residue(s) required for the propagation of feature annotation.</text>
</comment>
<dbReference type="eggNOG" id="arCOG04449">
    <property type="taxonomic scope" value="Archaea"/>
</dbReference>
<comment type="similarity">
    <text evidence="1 4 7">Belongs to the tRNA pseudouridine synthase TruA family.</text>
</comment>
<dbReference type="FunFam" id="3.30.70.580:FF:000001">
    <property type="entry name" value="tRNA pseudouridine synthase A"/>
    <property type="match status" value="1"/>
</dbReference>
<evidence type="ECO:0000313" key="10">
    <source>
        <dbReference type="Proteomes" id="UP000008386"/>
    </source>
</evidence>
<comment type="function">
    <text evidence="4">Formation of pseudouridine at positions 38, 39 and 40 in the anticodon stem and loop of transfer RNAs.</text>
</comment>
<protein>
    <recommendedName>
        <fullName evidence="4">tRNA pseudouridine synthase A</fullName>
        <ecNumber evidence="4">5.4.99.12</ecNumber>
    </recommendedName>
    <alternativeName>
        <fullName evidence="4">tRNA pseudouridine(38-40) synthase</fullName>
    </alternativeName>
    <alternativeName>
        <fullName evidence="4">tRNA pseudouridylate synthase I</fullName>
    </alternativeName>
    <alternativeName>
        <fullName evidence="4">tRNA-uridine isomerase I</fullName>
    </alternativeName>
</protein>
<reference evidence="9 10" key="1">
    <citation type="journal article" date="2011" name="J. Bacteriol.">
        <title>Complete genome sequence of the obligate piezophilic hyperthermophilic archaeon Pyrococcus yayanosii CH1.</title>
        <authorList>
            <person name="Jun X."/>
            <person name="Lupeng L."/>
            <person name="Minjuan X."/>
            <person name="Oger P."/>
            <person name="Fengping W."/>
            <person name="Jebbar M."/>
            <person name="Xiang X."/>
        </authorList>
    </citation>
    <scope>NUCLEOTIDE SEQUENCE [LARGE SCALE GENOMIC DNA]</scope>
    <source>
        <strain evidence="10">CH1 / JCM 16557</strain>
    </source>
</reference>
<name>F8AHC2_PYRYC</name>
<dbReference type="PANTHER" id="PTHR11142">
    <property type="entry name" value="PSEUDOURIDYLATE SYNTHASE"/>
    <property type="match status" value="1"/>
</dbReference>
<dbReference type="InterPro" id="IPR020103">
    <property type="entry name" value="PsdUridine_synth_cat_dom_sf"/>
</dbReference>
<comment type="catalytic activity">
    <reaction evidence="4 7">
        <text>uridine(38/39/40) in tRNA = pseudouridine(38/39/40) in tRNA</text>
        <dbReference type="Rhea" id="RHEA:22376"/>
        <dbReference type="Rhea" id="RHEA-COMP:10085"/>
        <dbReference type="Rhea" id="RHEA-COMP:10087"/>
        <dbReference type="ChEBI" id="CHEBI:65314"/>
        <dbReference type="ChEBI" id="CHEBI:65315"/>
        <dbReference type="EC" id="5.4.99.12"/>
    </reaction>
</comment>
<evidence type="ECO:0000256" key="4">
    <source>
        <dbReference type="HAMAP-Rule" id="MF_00171"/>
    </source>
</evidence>
<dbReference type="NCBIfam" id="TIGR00071">
    <property type="entry name" value="hisT_truA"/>
    <property type="match status" value="1"/>
</dbReference>
<dbReference type="GO" id="GO:0031119">
    <property type="term" value="P:tRNA pseudouridine synthesis"/>
    <property type="evidence" value="ECO:0007669"/>
    <property type="project" value="UniProtKB-UniRule"/>
</dbReference>
<organism evidence="9 10">
    <name type="scientific">Pyrococcus yayanosii (strain CH1 / JCM 16557)</name>
    <dbReference type="NCBI Taxonomy" id="529709"/>
    <lineage>
        <taxon>Archaea</taxon>
        <taxon>Methanobacteriati</taxon>
        <taxon>Methanobacteriota</taxon>
        <taxon>Thermococci</taxon>
        <taxon>Thermococcales</taxon>
        <taxon>Thermococcaceae</taxon>
        <taxon>Pyrococcus</taxon>
    </lineage>
</organism>
<dbReference type="InterPro" id="IPR020094">
    <property type="entry name" value="TruA/RsuA/RluB/E/F_N"/>
</dbReference>
<dbReference type="KEGG" id="pya:PYCH_04290"/>
<dbReference type="EMBL" id="CP002779">
    <property type="protein sequence ID" value="AEH24119.1"/>
    <property type="molecule type" value="Genomic_DNA"/>
</dbReference>
<dbReference type="STRING" id="529709.PYCH_04290"/>
<dbReference type="GO" id="GO:0160147">
    <property type="term" value="F:tRNA pseudouridine(38-40) synthase activity"/>
    <property type="evidence" value="ECO:0007669"/>
    <property type="project" value="UniProtKB-EC"/>
</dbReference>
<dbReference type="HAMAP" id="MF_00171">
    <property type="entry name" value="TruA"/>
    <property type="match status" value="1"/>
</dbReference>
<dbReference type="Gene3D" id="3.30.70.580">
    <property type="entry name" value="Pseudouridine synthase I, catalytic domain, N-terminal subdomain"/>
    <property type="match status" value="1"/>
</dbReference>
<dbReference type="GeneID" id="10837005"/>
<dbReference type="PIRSF" id="PIRSF001430">
    <property type="entry name" value="tRNA_psdUrid_synth"/>
    <property type="match status" value="1"/>
</dbReference>
<evidence type="ECO:0000256" key="5">
    <source>
        <dbReference type="PIRSR" id="PIRSR001430-1"/>
    </source>
</evidence>
<feature type="binding site" evidence="4 6">
    <location>
        <position position="108"/>
    </location>
    <ligand>
        <name>substrate</name>
    </ligand>
</feature>
<dbReference type="Pfam" id="PF01416">
    <property type="entry name" value="PseudoU_synth_1"/>
    <property type="match status" value="1"/>
</dbReference>
<accession>F8AHC2</accession>